<proteinExistence type="predicted"/>
<name>A0A133UIZ6_9EURY</name>
<dbReference type="AlphaFoldDB" id="A0A133UIZ6"/>
<organism evidence="2 3">
    <name type="scientific">candidate division MSBL1 archaeon SCGC-AAA259E19</name>
    <dbReference type="NCBI Taxonomy" id="1698264"/>
    <lineage>
        <taxon>Archaea</taxon>
        <taxon>Methanobacteriati</taxon>
        <taxon>Methanobacteriota</taxon>
        <taxon>candidate division MSBL1</taxon>
    </lineage>
</organism>
<evidence type="ECO:0000313" key="2">
    <source>
        <dbReference type="EMBL" id="KXA94110.1"/>
    </source>
</evidence>
<dbReference type="Proteomes" id="UP000070284">
    <property type="component" value="Unassembled WGS sequence"/>
</dbReference>
<accession>A0A133UIZ6</accession>
<keyword evidence="3" id="KW-1185">Reference proteome</keyword>
<dbReference type="EMBL" id="LHXO01000082">
    <property type="protein sequence ID" value="KXA94110.1"/>
    <property type="molecule type" value="Genomic_DNA"/>
</dbReference>
<dbReference type="InterPro" id="IPR027954">
    <property type="entry name" value="Transcobalamin-like_C"/>
</dbReference>
<gene>
    <name evidence="2" type="ORF">AKJ65_05385</name>
</gene>
<dbReference type="Pfam" id="PF14478">
    <property type="entry name" value="DUF4430"/>
    <property type="match status" value="1"/>
</dbReference>
<evidence type="ECO:0000313" key="3">
    <source>
        <dbReference type="Proteomes" id="UP000070284"/>
    </source>
</evidence>
<comment type="caution">
    <text evidence="2">The sequence shown here is derived from an EMBL/GenBank/DDBJ whole genome shotgun (WGS) entry which is preliminary data.</text>
</comment>
<evidence type="ECO:0000259" key="1">
    <source>
        <dbReference type="Pfam" id="PF14478"/>
    </source>
</evidence>
<protein>
    <recommendedName>
        <fullName evidence="1">Transcobalamin-like C-terminal domain-containing protein</fullName>
    </recommendedName>
</protein>
<sequence>MIFLRREFKVCLILIFLLGLGLVYVSHRQNSLQERVKQLDYLVIEAGMRIDNGTHIEQREVHLTRGATAYEGLERIASVGTKHYPGMGEYITRINGLSNDREKGKFWLIAKQENGEWKGLNVGAYSYRLKDGDNILFWYGKTKNAPFKTPG</sequence>
<reference evidence="2 3" key="1">
    <citation type="journal article" date="2016" name="Sci. Rep.">
        <title>Metabolic traits of an uncultured archaeal lineage -MSBL1- from brine pools of the Red Sea.</title>
        <authorList>
            <person name="Mwirichia R."/>
            <person name="Alam I."/>
            <person name="Rashid M."/>
            <person name="Vinu M."/>
            <person name="Ba-Alawi W."/>
            <person name="Anthony Kamau A."/>
            <person name="Kamanda Ngugi D."/>
            <person name="Goker M."/>
            <person name="Klenk H.P."/>
            <person name="Bajic V."/>
            <person name="Stingl U."/>
        </authorList>
    </citation>
    <scope>NUCLEOTIDE SEQUENCE [LARGE SCALE GENOMIC DNA]</scope>
    <source>
        <strain evidence="2">SCGC-AAA259E19</strain>
    </source>
</reference>
<feature type="domain" description="Transcobalamin-like C-terminal" evidence="1">
    <location>
        <begin position="66"/>
        <end position="141"/>
    </location>
</feature>
<dbReference type="Gene3D" id="2.170.130.30">
    <property type="match status" value="1"/>
</dbReference>